<protein>
    <submittedName>
        <fullName evidence="2">Uncharacterized protein</fullName>
    </submittedName>
</protein>
<dbReference type="AlphaFoldDB" id="A0AAD9GQE4"/>
<feature type="region of interest" description="Disordered" evidence="1">
    <location>
        <begin position="38"/>
        <end position="66"/>
    </location>
</feature>
<accession>A0AAD9GQE4</accession>
<evidence type="ECO:0000313" key="3">
    <source>
        <dbReference type="Proteomes" id="UP001259832"/>
    </source>
</evidence>
<proteinExistence type="predicted"/>
<evidence type="ECO:0000313" key="2">
    <source>
        <dbReference type="EMBL" id="KAK1942388.1"/>
    </source>
</evidence>
<sequence length="66" mass="7621">MMAKYYLTRPDPLQQASELVVWAQALKDEEKIHKVVSKDTGNAVTNSRRADSKRRKVLQMQCSRSQ</sequence>
<dbReference type="EMBL" id="JASMQC010000009">
    <property type="protein sequence ID" value="KAK1942388.1"/>
    <property type="molecule type" value="Genomic_DNA"/>
</dbReference>
<dbReference type="Proteomes" id="UP001259832">
    <property type="component" value="Unassembled WGS sequence"/>
</dbReference>
<evidence type="ECO:0000256" key="1">
    <source>
        <dbReference type="SAM" id="MobiDB-lite"/>
    </source>
</evidence>
<comment type="caution">
    <text evidence="2">The sequence shown here is derived from an EMBL/GenBank/DDBJ whole genome shotgun (WGS) entry which is preliminary data.</text>
</comment>
<keyword evidence="3" id="KW-1185">Reference proteome</keyword>
<organism evidence="2 3">
    <name type="scientific">Phytophthora citrophthora</name>
    <dbReference type="NCBI Taxonomy" id="4793"/>
    <lineage>
        <taxon>Eukaryota</taxon>
        <taxon>Sar</taxon>
        <taxon>Stramenopiles</taxon>
        <taxon>Oomycota</taxon>
        <taxon>Peronosporomycetes</taxon>
        <taxon>Peronosporales</taxon>
        <taxon>Peronosporaceae</taxon>
        <taxon>Phytophthora</taxon>
    </lineage>
</organism>
<name>A0AAD9GQE4_9STRA</name>
<reference evidence="2" key="1">
    <citation type="submission" date="2023-08" db="EMBL/GenBank/DDBJ databases">
        <title>Reference Genome Resource for the Citrus Pathogen Phytophthora citrophthora.</title>
        <authorList>
            <person name="Moller H."/>
            <person name="Coetzee B."/>
            <person name="Rose L.J."/>
            <person name="Van Niekerk J.M."/>
        </authorList>
    </citation>
    <scope>NUCLEOTIDE SEQUENCE</scope>
    <source>
        <strain evidence="2">STE-U-9442</strain>
    </source>
</reference>
<gene>
    <name evidence="2" type="ORF">P3T76_005887</name>
</gene>